<evidence type="ECO:0000313" key="2">
    <source>
        <dbReference type="Proteomes" id="UP000327179"/>
    </source>
</evidence>
<name>A0A5J6QSN5_9GAMM</name>
<dbReference type="Proteomes" id="UP000327179">
    <property type="component" value="Chromosome"/>
</dbReference>
<dbReference type="KEGG" id="plal:FXN65_17430"/>
<proteinExistence type="predicted"/>
<dbReference type="AlphaFoldDB" id="A0A5J6QSN5"/>
<keyword evidence="2" id="KW-1185">Reference proteome</keyword>
<accession>A0A5J6QSN5</accession>
<dbReference type="Pfam" id="PF10013">
    <property type="entry name" value="DUF2256"/>
    <property type="match status" value="1"/>
</dbReference>
<dbReference type="InterPro" id="IPR017136">
    <property type="entry name" value="UCP037205"/>
</dbReference>
<evidence type="ECO:0000313" key="1">
    <source>
        <dbReference type="EMBL" id="QEY63749.1"/>
    </source>
</evidence>
<gene>
    <name evidence="1" type="ORF">FXN65_17430</name>
</gene>
<protein>
    <submittedName>
        <fullName evidence="1">DUF2256 domain-containing protein</fullName>
    </submittedName>
</protein>
<dbReference type="EMBL" id="CP043311">
    <property type="protein sequence ID" value="QEY63749.1"/>
    <property type="molecule type" value="Genomic_DNA"/>
</dbReference>
<sequence>MRRTELPSKLCPVCGRPFLWRRRWKRCWGDVRYCSERCRRSARTRQAKGQGHPERP</sequence>
<dbReference type="PANTHER" id="PTHR37463:SF1">
    <property type="entry name" value="DUF2256 DOMAIN-CONTAINING PROTEIN"/>
    <property type="match status" value="1"/>
</dbReference>
<dbReference type="PANTHER" id="PTHR37463">
    <property type="entry name" value="GSL3115 PROTEIN"/>
    <property type="match status" value="1"/>
</dbReference>
<dbReference type="RefSeq" id="WP_151134733.1">
    <property type="nucleotide sequence ID" value="NZ_CP043311.1"/>
</dbReference>
<reference evidence="1 2" key="1">
    <citation type="submission" date="2019-08" db="EMBL/GenBank/DDBJ databases">
        <title>Whole-genome Sequencing of e-waste polymer degrading bacterium Pseudomonas sp. strain PE08.</title>
        <authorList>
            <person name="Kirdat K."/>
            <person name="Debbarma P."/>
            <person name="Narawade N."/>
            <person name="Suyal D."/>
            <person name="Thorat V."/>
            <person name="Shouche Y."/>
            <person name="Goel R."/>
            <person name="Yadav A."/>
        </authorList>
    </citation>
    <scope>NUCLEOTIDE SEQUENCE [LARGE SCALE GENOMIC DNA]</scope>
    <source>
        <strain evidence="1 2">PE08</strain>
    </source>
</reference>
<dbReference type="PIRSF" id="PIRSF037205">
    <property type="entry name" value="UCP037205"/>
    <property type="match status" value="1"/>
</dbReference>
<organism evidence="1 2">
    <name type="scientific">Metapseudomonas lalkuanensis</name>
    <dbReference type="NCBI Taxonomy" id="2604832"/>
    <lineage>
        <taxon>Bacteria</taxon>
        <taxon>Pseudomonadati</taxon>
        <taxon>Pseudomonadota</taxon>
        <taxon>Gammaproteobacteria</taxon>
        <taxon>Pseudomonadales</taxon>
        <taxon>Pseudomonadaceae</taxon>
        <taxon>Metapseudomonas</taxon>
    </lineage>
</organism>